<dbReference type="OrthoDB" id="288935at2"/>
<evidence type="ECO:0000313" key="2">
    <source>
        <dbReference type="EMBL" id="QDT94228.1"/>
    </source>
</evidence>
<evidence type="ECO:0000313" key="3">
    <source>
        <dbReference type="Proteomes" id="UP000316855"/>
    </source>
</evidence>
<proteinExistence type="predicted"/>
<reference evidence="2 3" key="1">
    <citation type="submission" date="2019-02" db="EMBL/GenBank/DDBJ databases">
        <title>Deep-cultivation of Planctomycetes and their phenomic and genomic characterization uncovers novel biology.</title>
        <authorList>
            <person name="Wiegand S."/>
            <person name="Jogler M."/>
            <person name="Boedeker C."/>
            <person name="Pinto D."/>
            <person name="Vollmers J."/>
            <person name="Rivas-Marin E."/>
            <person name="Kohn T."/>
            <person name="Peeters S.H."/>
            <person name="Heuer A."/>
            <person name="Rast P."/>
            <person name="Oberbeckmann S."/>
            <person name="Bunk B."/>
            <person name="Jeske O."/>
            <person name="Meyerdierks A."/>
            <person name="Storesund J.E."/>
            <person name="Kallscheuer N."/>
            <person name="Luecker S."/>
            <person name="Lage O.M."/>
            <person name="Pohl T."/>
            <person name="Merkel B.J."/>
            <person name="Hornburger P."/>
            <person name="Mueller R.-W."/>
            <person name="Bruemmer F."/>
            <person name="Labrenz M."/>
            <person name="Spormann A.M."/>
            <person name="Op den Camp H."/>
            <person name="Overmann J."/>
            <person name="Amann R."/>
            <person name="Jetten M.S.M."/>
            <person name="Mascher T."/>
            <person name="Medema M.H."/>
            <person name="Devos D.P."/>
            <person name="Kaster A.-K."/>
            <person name="Ovreas L."/>
            <person name="Rohde M."/>
            <person name="Galperin M.Y."/>
            <person name="Jogler C."/>
        </authorList>
    </citation>
    <scope>NUCLEOTIDE SEQUENCE [LARGE SCALE GENOMIC DNA]</scope>
    <source>
        <strain evidence="2 3">Pan161</strain>
    </source>
</reference>
<protein>
    <submittedName>
        <fullName evidence="2">Uncharacterized protein</fullName>
    </submittedName>
</protein>
<dbReference type="Proteomes" id="UP000316855">
    <property type="component" value="Chromosome"/>
</dbReference>
<dbReference type="AlphaFoldDB" id="A0A517VMI9"/>
<dbReference type="KEGG" id="gax:Pan161_59220"/>
<sequence length="407" mass="45766">MILQLLKKHQITQPNIRPWNSRRLRWLLTVAIALGSSPYSFAGEPATSIDPFLSQSHSTAQTWEELKSRSPEQRWESLAKETKRDLKKQERKERREQRKIGRSNEELELVPVFRQIPDDMPETPAATDTFNTAPAVSSGTGLSTPVSPPVIPGVEPYKTIGLEQNPTLPATTAKNLEFKGPAPVSQPQQIVPVFPDTVTAGSAYINSQNTYEPADPVPGLDPNSPDFLEDETPHMLKKIAGINPFFNYEPDPEIAKNEPCRNLCPRPDGKPCKTSDEQGEHILACPREFQLSHEPYSGRNFKESIYTWEASDLNYNPLYFEDPNLERYGYSRRDLVQPFVSIGRFTGQLLALPYQMSIDPVKKKVYPLGFYRPGEPNIPKRINGVPWNTKAALTEGLTATGLIFLLP</sequence>
<gene>
    <name evidence="2" type="ORF">Pan161_59220</name>
</gene>
<feature type="compositionally biased region" description="Basic and acidic residues" evidence="1">
    <location>
        <begin position="64"/>
        <end position="102"/>
    </location>
</feature>
<dbReference type="EMBL" id="CP036343">
    <property type="protein sequence ID" value="QDT94228.1"/>
    <property type="molecule type" value="Genomic_DNA"/>
</dbReference>
<dbReference type="RefSeq" id="WP_145232146.1">
    <property type="nucleotide sequence ID" value="NZ_CP036343.1"/>
</dbReference>
<feature type="region of interest" description="Disordered" evidence="1">
    <location>
        <begin position="63"/>
        <end position="102"/>
    </location>
</feature>
<evidence type="ECO:0000256" key="1">
    <source>
        <dbReference type="SAM" id="MobiDB-lite"/>
    </source>
</evidence>
<organism evidence="2 3">
    <name type="scientific">Gimesia algae</name>
    <dbReference type="NCBI Taxonomy" id="2527971"/>
    <lineage>
        <taxon>Bacteria</taxon>
        <taxon>Pseudomonadati</taxon>
        <taxon>Planctomycetota</taxon>
        <taxon>Planctomycetia</taxon>
        <taxon>Planctomycetales</taxon>
        <taxon>Planctomycetaceae</taxon>
        <taxon>Gimesia</taxon>
    </lineage>
</organism>
<name>A0A517VMI9_9PLAN</name>
<keyword evidence="3" id="KW-1185">Reference proteome</keyword>
<accession>A0A517VMI9</accession>